<evidence type="ECO:0000256" key="3">
    <source>
        <dbReference type="ARBA" id="ARBA00023163"/>
    </source>
</evidence>
<organism evidence="6 7">
    <name type="scientific">Caballeronia calidae</name>
    <dbReference type="NCBI Taxonomy" id="1777139"/>
    <lineage>
        <taxon>Bacteria</taxon>
        <taxon>Pseudomonadati</taxon>
        <taxon>Pseudomonadota</taxon>
        <taxon>Betaproteobacteria</taxon>
        <taxon>Burkholderiales</taxon>
        <taxon>Burkholderiaceae</taxon>
        <taxon>Caballeronia</taxon>
    </lineage>
</organism>
<dbReference type="SUPFAM" id="SSF46785">
    <property type="entry name" value="Winged helix' DNA-binding domain"/>
    <property type="match status" value="1"/>
</dbReference>
<dbReference type="PROSITE" id="PS50995">
    <property type="entry name" value="HTH_MARR_2"/>
    <property type="match status" value="1"/>
</dbReference>
<proteinExistence type="predicted"/>
<dbReference type="Gene3D" id="1.10.10.10">
    <property type="entry name" value="Winged helix-like DNA-binding domain superfamily/Winged helix DNA-binding domain"/>
    <property type="match status" value="1"/>
</dbReference>
<evidence type="ECO:0000256" key="4">
    <source>
        <dbReference type="SAM" id="MobiDB-lite"/>
    </source>
</evidence>
<accession>A0A158BVR0</accession>
<dbReference type="InterPro" id="IPR039422">
    <property type="entry name" value="MarR/SlyA-like"/>
</dbReference>
<keyword evidence="2" id="KW-0238">DNA-binding</keyword>
<feature type="compositionally biased region" description="Polar residues" evidence="4">
    <location>
        <begin position="1"/>
        <end position="11"/>
    </location>
</feature>
<name>A0A158BVR0_9BURK</name>
<feature type="domain" description="HTH marR-type" evidence="5">
    <location>
        <begin position="76"/>
        <end position="209"/>
    </location>
</feature>
<feature type="region of interest" description="Disordered" evidence="4">
    <location>
        <begin position="1"/>
        <end position="26"/>
    </location>
</feature>
<dbReference type="GO" id="GO:0003700">
    <property type="term" value="F:DNA-binding transcription factor activity"/>
    <property type="evidence" value="ECO:0007669"/>
    <property type="project" value="InterPro"/>
</dbReference>
<dbReference type="PANTHER" id="PTHR33164">
    <property type="entry name" value="TRANSCRIPTIONAL REGULATOR, MARR FAMILY"/>
    <property type="match status" value="1"/>
</dbReference>
<dbReference type="PRINTS" id="PR00598">
    <property type="entry name" value="HTHMARR"/>
</dbReference>
<dbReference type="PROSITE" id="PS01117">
    <property type="entry name" value="HTH_MARR_1"/>
    <property type="match status" value="1"/>
</dbReference>
<dbReference type="GO" id="GO:0003677">
    <property type="term" value="F:DNA binding"/>
    <property type="evidence" value="ECO:0007669"/>
    <property type="project" value="UniProtKB-KW"/>
</dbReference>
<dbReference type="InterPro" id="IPR023187">
    <property type="entry name" value="Tscrpt_reg_MarR-type_CS"/>
</dbReference>
<evidence type="ECO:0000313" key="6">
    <source>
        <dbReference type="EMBL" id="SAK74081.1"/>
    </source>
</evidence>
<dbReference type="InterPro" id="IPR036388">
    <property type="entry name" value="WH-like_DNA-bd_sf"/>
</dbReference>
<dbReference type="AlphaFoldDB" id="A0A158BVR0"/>
<evidence type="ECO:0000256" key="2">
    <source>
        <dbReference type="ARBA" id="ARBA00023125"/>
    </source>
</evidence>
<dbReference type="PANTHER" id="PTHR33164:SF57">
    <property type="entry name" value="MARR-FAMILY TRANSCRIPTIONAL REGULATOR"/>
    <property type="match status" value="1"/>
</dbReference>
<keyword evidence="7" id="KW-1185">Reference proteome</keyword>
<protein>
    <submittedName>
        <fullName evidence="6">MarR family transcriptional regulator</fullName>
    </submittedName>
</protein>
<evidence type="ECO:0000313" key="7">
    <source>
        <dbReference type="Proteomes" id="UP000071859"/>
    </source>
</evidence>
<dbReference type="InterPro" id="IPR000835">
    <property type="entry name" value="HTH_MarR-typ"/>
</dbReference>
<dbReference type="EMBL" id="FCOX02000014">
    <property type="protein sequence ID" value="SAK74081.1"/>
    <property type="molecule type" value="Genomic_DNA"/>
</dbReference>
<gene>
    <name evidence="6" type="ORF">AWB78_03159</name>
</gene>
<dbReference type="InterPro" id="IPR036390">
    <property type="entry name" value="WH_DNA-bd_sf"/>
</dbReference>
<sequence>MTLSGNRTQPVTVGASARPESATATKPPIVKHFQKRFLQRLKRTPIMLPSQLLHSHRYLQMSDAPKSTAIGDYVLAESVGYLIGRVRSTMWNMVTQHTSSELNITGTQASIVFMLAVGKCATAADIAREYGIDASAVTRLIDRLEKRSLLSRVRSEEDRRVVRLALTDEGQATAEKIPAIFARVLDHLLTGFTPEEVGFLKSMLRRILANSCDPSVASLLNCNDKPGT</sequence>
<dbReference type="Proteomes" id="UP000071859">
    <property type="component" value="Unassembled WGS sequence"/>
</dbReference>
<reference evidence="6" key="1">
    <citation type="submission" date="2016-01" db="EMBL/GenBank/DDBJ databases">
        <authorList>
            <person name="Peeters C."/>
        </authorList>
    </citation>
    <scope>NUCLEOTIDE SEQUENCE</scope>
    <source>
        <strain evidence="6">LMG 29321</strain>
    </source>
</reference>
<keyword evidence="1" id="KW-0805">Transcription regulation</keyword>
<keyword evidence="3" id="KW-0804">Transcription</keyword>
<evidence type="ECO:0000259" key="5">
    <source>
        <dbReference type="PROSITE" id="PS50995"/>
    </source>
</evidence>
<comment type="caution">
    <text evidence="6">The sequence shown here is derived from an EMBL/GenBank/DDBJ whole genome shotgun (WGS) entry which is preliminary data.</text>
</comment>
<dbReference type="GO" id="GO:0006950">
    <property type="term" value="P:response to stress"/>
    <property type="evidence" value="ECO:0007669"/>
    <property type="project" value="TreeGrafter"/>
</dbReference>
<dbReference type="SMART" id="SM00347">
    <property type="entry name" value="HTH_MARR"/>
    <property type="match status" value="1"/>
</dbReference>
<dbReference type="Pfam" id="PF01047">
    <property type="entry name" value="MarR"/>
    <property type="match status" value="1"/>
</dbReference>
<evidence type="ECO:0000256" key="1">
    <source>
        <dbReference type="ARBA" id="ARBA00023015"/>
    </source>
</evidence>